<dbReference type="Proteomes" id="UP000041625">
    <property type="component" value="Unassembled WGS sequence"/>
</dbReference>
<comment type="caution">
    <text evidence="1">The sequence shown here is derived from an EMBL/GenBank/DDBJ whole genome shotgun (WGS) entry which is preliminary data.</text>
</comment>
<proteinExistence type="predicted"/>
<sequence length="49" mass="5259">MGHTEKFTIIILPDSAMHLVLGPSPAVALNGKNMNIDDSNSSFFISTLL</sequence>
<evidence type="ECO:0000313" key="1">
    <source>
        <dbReference type="EMBL" id="CDT91954.1"/>
    </source>
</evidence>
<protein>
    <submittedName>
        <fullName evidence="1">Uncharacterized protein</fullName>
    </submittedName>
</protein>
<evidence type="ECO:0000313" key="2">
    <source>
        <dbReference type="Proteomes" id="UP000041625"/>
    </source>
</evidence>
<reference evidence="1 2" key="1">
    <citation type="submission" date="2014-06" db="EMBL/GenBank/DDBJ databases">
        <authorList>
            <person name="Le Roux F."/>
        </authorList>
    </citation>
    <scope>NUCLEOTIDE SEQUENCE [LARGE SCALE GENOMIC DNA]</scope>
    <source>
        <strain evidence="1 2">J2-31</strain>
    </source>
</reference>
<gene>
    <name evidence="1" type="ORF">VCR31J2_1770001</name>
</gene>
<accession>A0AA87C215</accession>
<dbReference type="AlphaFoldDB" id="A0AA87C215"/>
<keyword evidence="2" id="KW-1185">Reference proteome</keyword>
<name>A0AA87C215_9VIBR</name>
<organism evidence="1 2">
    <name type="scientific">Vibrio coralliirubri</name>
    <dbReference type="NCBI Taxonomy" id="1516159"/>
    <lineage>
        <taxon>Bacteria</taxon>
        <taxon>Pseudomonadati</taxon>
        <taxon>Pseudomonadota</taxon>
        <taxon>Gammaproteobacteria</taxon>
        <taxon>Vibrionales</taxon>
        <taxon>Vibrionaceae</taxon>
        <taxon>Vibrio</taxon>
    </lineage>
</organism>
<dbReference type="EMBL" id="CCKJ01000087">
    <property type="protein sequence ID" value="CDT91954.1"/>
    <property type="molecule type" value="Genomic_DNA"/>
</dbReference>